<name>A0A9P6UBA9_9FUNG</name>
<proteinExistence type="predicted"/>
<accession>A0A9P6UBA9</accession>
<dbReference type="EMBL" id="JAAAJB010000077">
    <property type="protein sequence ID" value="KAG0267328.1"/>
    <property type="molecule type" value="Genomic_DNA"/>
</dbReference>
<sequence length="148" mass="14856">MKVSTCIAIAVASALALLSASTSSAHPVGSGGSSSDDSGAYPAPKTPTPKPKPGGAKPAPKPSSKLPSATLYGANNWKGKSAQVTKFGCLDLSTLKAVSSVRYGGGPKADIKFFSGPNCKGTVVHEMDTSSIKAMGGPYKTLSVLVSK</sequence>
<evidence type="ECO:0000256" key="2">
    <source>
        <dbReference type="SAM" id="SignalP"/>
    </source>
</evidence>
<keyword evidence="2" id="KW-0732">Signal</keyword>
<dbReference type="OrthoDB" id="2438526at2759"/>
<dbReference type="Proteomes" id="UP000807716">
    <property type="component" value="Unassembled WGS sequence"/>
</dbReference>
<feature type="compositionally biased region" description="Low complexity" evidence="1">
    <location>
        <begin position="33"/>
        <end position="43"/>
    </location>
</feature>
<gene>
    <name evidence="3" type="ORF">DFQ27_008888</name>
</gene>
<feature type="chain" id="PRO_5040334288" evidence="2">
    <location>
        <begin position="26"/>
        <end position="148"/>
    </location>
</feature>
<protein>
    <submittedName>
        <fullName evidence="3">Uncharacterized protein</fullName>
    </submittedName>
</protein>
<reference evidence="3" key="1">
    <citation type="journal article" date="2020" name="Fungal Divers.">
        <title>Resolving the Mortierellaceae phylogeny through synthesis of multi-gene phylogenetics and phylogenomics.</title>
        <authorList>
            <person name="Vandepol N."/>
            <person name="Liber J."/>
            <person name="Desiro A."/>
            <person name="Na H."/>
            <person name="Kennedy M."/>
            <person name="Barry K."/>
            <person name="Grigoriev I.V."/>
            <person name="Miller A.N."/>
            <person name="O'Donnell K."/>
            <person name="Stajich J.E."/>
            <person name="Bonito G."/>
        </authorList>
    </citation>
    <scope>NUCLEOTIDE SEQUENCE</scope>
    <source>
        <strain evidence="3">BC1065</strain>
    </source>
</reference>
<organism evidence="3 4">
    <name type="scientific">Actinomortierella ambigua</name>
    <dbReference type="NCBI Taxonomy" id="1343610"/>
    <lineage>
        <taxon>Eukaryota</taxon>
        <taxon>Fungi</taxon>
        <taxon>Fungi incertae sedis</taxon>
        <taxon>Mucoromycota</taxon>
        <taxon>Mortierellomycotina</taxon>
        <taxon>Mortierellomycetes</taxon>
        <taxon>Mortierellales</taxon>
        <taxon>Mortierellaceae</taxon>
        <taxon>Actinomortierella</taxon>
    </lineage>
</organism>
<dbReference type="AlphaFoldDB" id="A0A9P6UBA9"/>
<evidence type="ECO:0000313" key="4">
    <source>
        <dbReference type="Proteomes" id="UP000807716"/>
    </source>
</evidence>
<feature type="compositionally biased region" description="Low complexity" evidence="1">
    <location>
        <begin position="53"/>
        <end position="70"/>
    </location>
</feature>
<evidence type="ECO:0000313" key="3">
    <source>
        <dbReference type="EMBL" id="KAG0267328.1"/>
    </source>
</evidence>
<comment type="caution">
    <text evidence="3">The sequence shown here is derived from an EMBL/GenBank/DDBJ whole genome shotgun (WGS) entry which is preliminary data.</text>
</comment>
<evidence type="ECO:0000256" key="1">
    <source>
        <dbReference type="SAM" id="MobiDB-lite"/>
    </source>
</evidence>
<keyword evidence="4" id="KW-1185">Reference proteome</keyword>
<feature type="signal peptide" evidence="2">
    <location>
        <begin position="1"/>
        <end position="25"/>
    </location>
</feature>
<feature type="region of interest" description="Disordered" evidence="1">
    <location>
        <begin position="23"/>
        <end position="70"/>
    </location>
</feature>